<dbReference type="Proteomes" id="UP000464658">
    <property type="component" value="Chromosome"/>
</dbReference>
<dbReference type="EMBL" id="AP021906">
    <property type="protein sequence ID" value="BBP91570.1"/>
    <property type="molecule type" value="Genomic_DNA"/>
</dbReference>
<accession>A0A5S9MDK2</accession>
<evidence type="ECO:0000313" key="1">
    <source>
        <dbReference type="EMBL" id="BBP91570.1"/>
    </source>
</evidence>
<sequence>MGNSRTRLAKMGVEPLLSVLGSGAEGFVYGGKFNPNTYLELLQKKMKSMSYAVHRQNIALWQK</sequence>
<name>A0A5S9MDK2_BACIA</name>
<gene>
    <name evidence="1" type="ORF">BsIDN1_51880</name>
</gene>
<proteinExistence type="predicted"/>
<evidence type="ECO:0000313" key="2">
    <source>
        <dbReference type="Proteomes" id="UP000464658"/>
    </source>
</evidence>
<organism evidence="1 2">
    <name type="scientific">Bacillus safensis</name>
    <dbReference type="NCBI Taxonomy" id="561879"/>
    <lineage>
        <taxon>Bacteria</taxon>
        <taxon>Bacillati</taxon>
        <taxon>Bacillota</taxon>
        <taxon>Bacilli</taxon>
        <taxon>Bacillales</taxon>
        <taxon>Bacillaceae</taxon>
        <taxon>Bacillus</taxon>
    </lineage>
</organism>
<dbReference type="AlphaFoldDB" id="A0A5S9MDK2"/>
<protein>
    <submittedName>
        <fullName evidence="1">Uncharacterized protein</fullName>
    </submittedName>
</protein>
<reference evidence="1 2" key="1">
    <citation type="submission" date="2019-12" db="EMBL/GenBank/DDBJ databases">
        <title>Full genome sequence of a Bacillus safensis strain isolated from commercially available natto in Indonesia.</title>
        <authorList>
            <person name="Yoshida M."/>
            <person name="Uomi M."/>
            <person name="Waturangi D."/>
            <person name="Ekaputri J.J."/>
            <person name="Setiamarga D.H.E."/>
        </authorList>
    </citation>
    <scope>NUCLEOTIDE SEQUENCE [LARGE SCALE GENOMIC DNA]</scope>
    <source>
        <strain evidence="1 2">IDN1</strain>
    </source>
</reference>